<feature type="domain" description="PAC" evidence="19">
    <location>
        <begin position="538"/>
        <end position="591"/>
    </location>
</feature>
<dbReference type="Pfam" id="PF00512">
    <property type="entry name" value="HisKA"/>
    <property type="match status" value="1"/>
</dbReference>
<dbReference type="PANTHER" id="PTHR45339:SF1">
    <property type="entry name" value="HYBRID SIGNAL TRANSDUCTION HISTIDINE KINASE J"/>
    <property type="match status" value="1"/>
</dbReference>
<evidence type="ECO:0000256" key="6">
    <source>
        <dbReference type="ARBA" id="ARBA00022679"/>
    </source>
</evidence>
<keyword evidence="5 14" id="KW-0597">Phosphoprotein</keyword>
<dbReference type="CDD" id="cd00082">
    <property type="entry name" value="HisKA"/>
    <property type="match status" value="1"/>
</dbReference>
<dbReference type="Pfam" id="PF01590">
    <property type="entry name" value="GAF"/>
    <property type="match status" value="1"/>
</dbReference>
<dbReference type="AlphaFoldDB" id="A0A5N7MLH8"/>
<proteinExistence type="predicted"/>
<feature type="coiled-coil region" evidence="15">
    <location>
        <begin position="582"/>
        <end position="609"/>
    </location>
</feature>
<protein>
    <recommendedName>
        <fullName evidence="3">histidine kinase</fullName>
        <ecNumber evidence="3">2.7.13.3</ecNumber>
    </recommendedName>
</protein>
<dbReference type="SUPFAM" id="SSF52172">
    <property type="entry name" value="CheY-like"/>
    <property type="match status" value="1"/>
</dbReference>
<dbReference type="PROSITE" id="PS50110">
    <property type="entry name" value="RESPONSE_REGULATORY"/>
    <property type="match status" value="1"/>
</dbReference>
<dbReference type="InterPro" id="IPR000014">
    <property type="entry name" value="PAS"/>
</dbReference>
<dbReference type="GO" id="GO:0005886">
    <property type="term" value="C:plasma membrane"/>
    <property type="evidence" value="ECO:0007669"/>
    <property type="project" value="UniProtKB-SubCell"/>
</dbReference>
<keyword evidence="8" id="KW-0547">Nucleotide-binding</keyword>
<dbReference type="Gene3D" id="3.30.565.10">
    <property type="entry name" value="Histidine kinase-like ATPase, C-terminal domain"/>
    <property type="match status" value="1"/>
</dbReference>
<evidence type="ECO:0000259" key="16">
    <source>
        <dbReference type="PROSITE" id="PS50109"/>
    </source>
</evidence>
<organism evidence="20 21">
    <name type="scientific">Microvirga tunisiensis</name>
    <dbReference type="NCBI Taxonomy" id="2108360"/>
    <lineage>
        <taxon>Bacteria</taxon>
        <taxon>Pseudomonadati</taxon>
        <taxon>Pseudomonadota</taxon>
        <taxon>Alphaproteobacteria</taxon>
        <taxon>Hyphomicrobiales</taxon>
        <taxon>Methylobacteriaceae</taxon>
        <taxon>Microvirga</taxon>
    </lineage>
</organism>
<feature type="modified residue" description="4-aspartylphosphate" evidence="14">
    <location>
        <position position="900"/>
    </location>
</feature>
<evidence type="ECO:0000256" key="8">
    <source>
        <dbReference type="ARBA" id="ARBA00022741"/>
    </source>
</evidence>
<dbReference type="CDD" id="cd17546">
    <property type="entry name" value="REC_hyHK_CKI1_RcsC-like"/>
    <property type="match status" value="1"/>
</dbReference>
<dbReference type="Gene3D" id="3.30.450.20">
    <property type="entry name" value="PAS domain"/>
    <property type="match status" value="3"/>
</dbReference>
<dbReference type="PROSITE" id="PS50112">
    <property type="entry name" value="PAS"/>
    <property type="match status" value="1"/>
</dbReference>
<comment type="catalytic activity">
    <reaction evidence="1">
        <text>ATP + protein L-histidine = ADP + protein N-phospho-L-histidine.</text>
        <dbReference type="EC" id="2.7.13.3"/>
    </reaction>
</comment>
<evidence type="ECO:0000256" key="14">
    <source>
        <dbReference type="PROSITE-ProRule" id="PRU00169"/>
    </source>
</evidence>
<keyword evidence="13" id="KW-0472">Membrane</keyword>
<dbReference type="SMART" id="SM00448">
    <property type="entry name" value="REC"/>
    <property type="match status" value="1"/>
</dbReference>
<dbReference type="InterPro" id="IPR001610">
    <property type="entry name" value="PAC"/>
</dbReference>
<keyword evidence="7" id="KW-0812">Transmembrane</keyword>
<evidence type="ECO:0000256" key="13">
    <source>
        <dbReference type="ARBA" id="ARBA00023136"/>
    </source>
</evidence>
<dbReference type="InterPro" id="IPR003018">
    <property type="entry name" value="GAF"/>
</dbReference>
<dbReference type="InterPro" id="IPR036641">
    <property type="entry name" value="HPT_dom_sf"/>
</dbReference>
<dbReference type="SMART" id="SM00091">
    <property type="entry name" value="PAS"/>
    <property type="match status" value="3"/>
</dbReference>
<feature type="domain" description="Response regulatory" evidence="17">
    <location>
        <begin position="851"/>
        <end position="968"/>
    </location>
</feature>
<dbReference type="InterPro" id="IPR005467">
    <property type="entry name" value="His_kinase_dom"/>
</dbReference>
<comment type="caution">
    <text evidence="20">The sequence shown here is derived from an EMBL/GenBank/DDBJ whole genome shotgun (WGS) entry which is preliminary data.</text>
</comment>
<dbReference type="InterPro" id="IPR013655">
    <property type="entry name" value="PAS_fold_3"/>
</dbReference>
<dbReference type="Gene3D" id="3.40.50.2300">
    <property type="match status" value="1"/>
</dbReference>
<dbReference type="PANTHER" id="PTHR45339">
    <property type="entry name" value="HYBRID SIGNAL TRANSDUCTION HISTIDINE KINASE J"/>
    <property type="match status" value="1"/>
</dbReference>
<dbReference type="InterPro" id="IPR003661">
    <property type="entry name" value="HisK_dim/P_dom"/>
</dbReference>
<keyword evidence="6" id="KW-0808">Transferase</keyword>
<dbReference type="Proteomes" id="UP000403266">
    <property type="component" value="Unassembled WGS sequence"/>
</dbReference>
<dbReference type="SUPFAM" id="SSF47226">
    <property type="entry name" value="Histidine-containing phosphotransfer domain, HPT domain"/>
    <property type="match status" value="1"/>
</dbReference>
<dbReference type="InterPro" id="IPR000700">
    <property type="entry name" value="PAS-assoc_C"/>
</dbReference>
<dbReference type="Gene3D" id="1.10.287.130">
    <property type="match status" value="1"/>
</dbReference>
<keyword evidence="21" id="KW-1185">Reference proteome</keyword>
<dbReference type="Gene3D" id="3.30.450.40">
    <property type="match status" value="1"/>
</dbReference>
<evidence type="ECO:0000256" key="7">
    <source>
        <dbReference type="ARBA" id="ARBA00022692"/>
    </source>
</evidence>
<dbReference type="Pfam" id="PF00072">
    <property type="entry name" value="Response_reg"/>
    <property type="match status" value="1"/>
</dbReference>
<accession>A0A5N7MLH8</accession>
<dbReference type="SUPFAM" id="SSF55781">
    <property type="entry name" value="GAF domain-like"/>
    <property type="match status" value="1"/>
</dbReference>
<evidence type="ECO:0000256" key="10">
    <source>
        <dbReference type="ARBA" id="ARBA00022840"/>
    </source>
</evidence>
<dbReference type="InterPro" id="IPR036097">
    <property type="entry name" value="HisK_dim/P_sf"/>
</dbReference>
<dbReference type="SMART" id="SM00086">
    <property type="entry name" value="PAC"/>
    <property type="match status" value="3"/>
</dbReference>
<feature type="domain" description="PAS" evidence="18">
    <location>
        <begin position="462"/>
        <end position="534"/>
    </location>
</feature>
<dbReference type="EC" id="2.7.13.3" evidence="3"/>
<reference evidence="20 21" key="1">
    <citation type="journal article" date="2019" name="Syst. Appl. Microbiol.">
        <title>Microvirga tunisiensis sp. nov., a root nodule symbiotic bacterium isolated from Lupinus micranthus and L. luteus grown in Northern Tunisia.</title>
        <authorList>
            <person name="Msaddak A."/>
            <person name="Rejili M."/>
            <person name="Duran D."/>
            <person name="Mars M."/>
            <person name="Palacios J.M."/>
            <person name="Ruiz-Argueso T."/>
            <person name="Rey L."/>
            <person name="Imperial J."/>
        </authorList>
    </citation>
    <scope>NUCLEOTIDE SEQUENCE [LARGE SCALE GENOMIC DNA]</scope>
    <source>
        <strain evidence="20 21">Lmie10</strain>
    </source>
</reference>
<dbReference type="CDD" id="cd16922">
    <property type="entry name" value="HATPase_EvgS-ArcB-TorS-like"/>
    <property type="match status" value="1"/>
</dbReference>
<dbReference type="CDD" id="cd00130">
    <property type="entry name" value="PAS"/>
    <property type="match status" value="3"/>
</dbReference>
<evidence type="ECO:0000256" key="15">
    <source>
        <dbReference type="SAM" id="Coils"/>
    </source>
</evidence>
<gene>
    <name evidence="20" type="ORF">FS320_20470</name>
</gene>
<dbReference type="InterPro" id="IPR035965">
    <property type="entry name" value="PAS-like_dom_sf"/>
</dbReference>
<evidence type="ECO:0000313" key="21">
    <source>
        <dbReference type="Proteomes" id="UP000403266"/>
    </source>
</evidence>
<keyword evidence="9" id="KW-0418">Kinase</keyword>
<evidence type="ECO:0000259" key="18">
    <source>
        <dbReference type="PROSITE" id="PS50112"/>
    </source>
</evidence>
<feature type="domain" description="Histidine kinase" evidence="16">
    <location>
        <begin position="609"/>
        <end position="830"/>
    </location>
</feature>
<dbReference type="Pfam" id="PF02518">
    <property type="entry name" value="HATPase_c"/>
    <property type="match status" value="1"/>
</dbReference>
<evidence type="ECO:0000256" key="2">
    <source>
        <dbReference type="ARBA" id="ARBA00004651"/>
    </source>
</evidence>
<dbReference type="FunFam" id="3.30.565.10:FF:000010">
    <property type="entry name" value="Sensor histidine kinase RcsC"/>
    <property type="match status" value="1"/>
</dbReference>
<dbReference type="GO" id="GO:0005524">
    <property type="term" value="F:ATP binding"/>
    <property type="evidence" value="ECO:0007669"/>
    <property type="project" value="UniProtKB-KW"/>
</dbReference>
<evidence type="ECO:0000256" key="11">
    <source>
        <dbReference type="ARBA" id="ARBA00022989"/>
    </source>
</evidence>
<dbReference type="GO" id="GO:0000155">
    <property type="term" value="F:phosphorelay sensor kinase activity"/>
    <property type="evidence" value="ECO:0007669"/>
    <property type="project" value="InterPro"/>
</dbReference>
<comment type="subcellular location">
    <subcellularLocation>
        <location evidence="2">Cell membrane</location>
        <topology evidence="2">Multi-pass membrane protein</topology>
    </subcellularLocation>
</comment>
<dbReference type="InterPro" id="IPR001789">
    <property type="entry name" value="Sig_transdc_resp-reg_receiver"/>
</dbReference>
<dbReference type="PROSITE" id="PS50109">
    <property type="entry name" value="HIS_KIN"/>
    <property type="match status" value="1"/>
</dbReference>
<keyword evidence="12" id="KW-0902">Two-component regulatory system</keyword>
<evidence type="ECO:0000259" key="19">
    <source>
        <dbReference type="PROSITE" id="PS50113"/>
    </source>
</evidence>
<dbReference type="SMART" id="SM00387">
    <property type="entry name" value="HATPase_c"/>
    <property type="match status" value="1"/>
</dbReference>
<dbReference type="InterPro" id="IPR003594">
    <property type="entry name" value="HATPase_dom"/>
</dbReference>
<feature type="domain" description="PAC" evidence="19">
    <location>
        <begin position="280"/>
        <end position="331"/>
    </location>
</feature>
<dbReference type="SMART" id="SM00388">
    <property type="entry name" value="HisKA"/>
    <property type="match status" value="1"/>
</dbReference>
<name>A0A5N7MLH8_9HYPH</name>
<dbReference type="PRINTS" id="PR00344">
    <property type="entry name" value="BCTRLSENSOR"/>
</dbReference>
<evidence type="ECO:0000259" key="17">
    <source>
        <dbReference type="PROSITE" id="PS50110"/>
    </source>
</evidence>
<evidence type="ECO:0000256" key="1">
    <source>
        <dbReference type="ARBA" id="ARBA00000085"/>
    </source>
</evidence>
<feature type="domain" description="PAC" evidence="19">
    <location>
        <begin position="409"/>
        <end position="461"/>
    </location>
</feature>
<evidence type="ECO:0000256" key="9">
    <source>
        <dbReference type="ARBA" id="ARBA00022777"/>
    </source>
</evidence>
<keyword evidence="4" id="KW-1003">Cell membrane</keyword>
<keyword evidence="10" id="KW-0067">ATP-binding</keyword>
<dbReference type="OrthoDB" id="9789782at2"/>
<dbReference type="EMBL" id="VOSK01000092">
    <property type="protein sequence ID" value="MPR27490.1"/>
    <property type="molecule type" value="Genomic_DNA"/>
</dbReference>
<evidence type="ECO:0000256" key="12">
    <source>
        <dbReference type="ARBA" id="ARBA00023012"/>
    </source>
</evidence>
<sequence length="1094" mass="121766">MPLCRFRDLLISLYAFQNALSRCLTIPVRSFWIDTMYPLPTNEEDRLMALSSLRLLDTDADPHLDSICRLATSIFDVPMSAVSIMGPDTQYIKGRCGIDVTECSRDLAFCNHTIIGEDLVVVPDARLDNRFRHHPAVSDGSIRFYAGAPLVLSPGLVLGSLCVADITPRQLTSRQEEQLAGLANLVVSHLRSHERKIRTQEELDELQQVDARYRVLTDLLPQKIWVQTPDGIATYYNRRVREHFGSLGPDFEERIKAIHPEDLGPLRATYEASYRSGTPYTIDARVLHVDGSYRWHRINALPIERDGQIVEWAHTGLDIHELRVAQEELRETSHLLQVALDAAAAGTWVSDHVEGITRISAKEKEILGLPADHPDTFPVEYWYEIIDSRDLPGNRQIFDAAVKERRDNYQFEYRVKAPDGSDRWIQTFGRIIYDAAGELAKVVGLGLDITDRKNTEEALRSSGERLAHAIEATDDGLWDWHIKTGYGWNSPRWCTILGYHPDEIELHVTTWINLIHPDDHDRVMEVLQVHLEGKTPVYECEHRLRHKDGHWVWILDRGKVVDRDEAGEALRMVGTISDISERKRNETALAEAKAAAEQANQAKSEFLATVSHEIRTPLAGILGYTDLFLEDRSLTQEQLQRAKKIHSAGSALLTVVNDILDFSRIEAGQIEFAYKPFSIATFVDDTLSIIKGLADKKGLQLSANVEGGIPSRLIGDEGRLRQVLLNLLNNAVKFTPAGGIKLLVEQVNQVGEACTLRFVVSDTGIGIADNQKDRLFKRFSQVDGLKRAAGGTGLGLAISKHLVQLMGGEIAFESIEGCGSTFWFSIGLDKADPIPDPFRKQGTREIGRATRILVVEDVTANQEIAQSYLEADGHAVDVVANGSDAIKAVQDNAYDLVLMDIQMPGMDGLTATQLIRKLDHPARDVPVIAMTAYVLPQQVKAFLDAGMNGHVGKPFNRAELNAAIERWTPLTNVNHGPSYSAALDQPIFQDLIDSIGPAKTLKMLQDLAPNLQAEFPESLNQDGRLDLARRLHSLTYSGMLGFMAFSKLCREVEHACLSGQDPSALLPVLNSLRIAVLSEIDSASIRLQDFTLAA</sequence>
<keyword evidence="11" id="KW-1133">Transmembrane helix</keyword>
<dbReference type="InterPro" id="IPR036890">
    <property type="entry name" value="HATPase_C_sf"/>
</dbReference>
<evidence type="ECO:0000313" key="20">
    <source>
        <dbReference type="EMBL" id="MPR27490.1"/>
    </source>
</evidence>
<evidence type="ECO:0000256" key="4">
    <source>
        <dbReference type="ARBA" id="ARBA00022475"/>
    </source>
</evidence>
<dbReference type="InterPro" id="IPR011006">
    <property type="entry name" value="CheY-like_superfamily"/>
</dbReference>
<dbReference type="Gene3D" id="1.20.120.160">
    <property type="entry name" value="HPT domain"/>
    <property type="match status" value="1"/>
</dbReference>
<dbReference type="SUPFAM" id="SSF55785">
    <property type="entry name" value="PYP-like sensor domain (PAS domain)"/>
    <property type="match status" value="3"/>
</dbReference>
<dbReference type="SUPFAM" id="SSF55874">
    <property type="entry name" value="ATPase domain of HSP90 chaperone/DNA topoisomerase II/histidine kinase"/>
    <property type="match status" value="1"/>
</dbReference>
<dbReference type="NCBIfam" id="TIGR00229">
    <property type="entry name" value="sensory_box"/>
    <property type="match status" value="3"/>
</dbReference>
<keyword evidence="15" id="KW-0175">Coiled coil</keyword>
<dbReference type="InterPro" id="IPR029016">
    <property type="entry name" value="GAF-like_dom_sf"/>
</dbReference>
<dbReference type="SUPFAM" id="SSF47384">
    <property type="entry name" value="Homodimeric domain of signal transducing histidine kinase"/>
    <property type="match status" value="1"/>
</dbReference>
<evidence type="ECO:0000256" key="3">
    <source>
        <dbReference type="ARBA" id="ARBA00012438"/>
    </source>
</evidence>
<dbReference type="InterPro" id="IPR004358">
    <property type="entry name" value="Sig_transdc_His_kin-like_C"/>
</dbReference>
<dbReference type="Pfam" id="PF08447">
    <property type="entry name" value="PAS_3"/>
    <property type="match status" value="3"/>
</dbReference>
<evidence type="ECO:0000256" key="5">
    <source>
        <dbReference type="ARBA" id="ARBA00022553"/>
    </source>
</evidence>
<dbReference type="PROSITE" id="PS50113">
    <property type="entry name" value="PAC"/>
    <property type="match status" value="3"/>
</dbReference>